<accession>A0ABN6PYT7</accession>
<evidence type="ECO:0000313" key="2">
    <source>
        <dbReference type="Proteomes" id="UP001055453"/>
    </source>
</evidence>
<organism evidence="1 2">
    <name type="scientific">Nostoc cf. commune SO-36</name>
    <dbReference type="NCBI Taxonomy" id="449208"/>
    <lineage>
        <taxon>Bacteria</taxon>
        <taxon>Bacillati</taxon>
        <taxon>Cyanobacteriota</taxon>
        <taxon>Cyanophyceae</taxon>
        <taxon>Nostocales</taxon>
        <taxon>Nostocaceae</taxon>
        <taxon>Nostoc</taxon>
    </lineage>
</organism>
<dbReference type="EMBL" id="AP025732">
    <property type="protein sequence ID" value="BDI16201.1"/>
    <property type="molecule type" value="Genomic_DNA"/>
</dbReference>
<dbReference type="Gene3D" id="3.30.70.100">
    <property type="match status" value="1"/>
</dbReference>
<name>A0ABN6PYT7_NOSCO</name>
<proteinExistence type="predicted"/>
<dbReference type="SUPFAM" id="SSF55008">
    <property type="entry name" value="HMA, heavy metal-associated domain"/>
    <property type="match status" value="1"/>
</dbReference>
<keyword evidence="2" id="KW-1185">Reference proteome</keyword>
<evidence type="ECO:0008006" key="3">
    <source>
        <dbReference type="Google" id="ProtNLM"/>
    </source>
</evidence>
<reference evidence="1" key="1">
    <citation type="submission" date="2022-04" db="EMBL/GenBank/DDBJ databases">
        <title>Complete genome sequence of a cyanobacterium, Nostoc sp. SO-36, isolated in Antarctica.</title>
        <authorList>
            <person name="Kanesaki Y."/>
            <person name="Effendi D."/>
            <person name="Sakamoto T."/>
            <person name="Ohtani S."/>
            <person name="Awai K."/>
        </authorList>
    </citation>
    <scope>NUCLEOTIDE SEQUENCE</scope>
    <source>
        <strain evidence="1">SO-36</strain>
    </source>
</reference>
<dbReference type="PROSITE" id="PS01047">
    <property type="entry name" value="HMA_1"/>
    <property type="match status" value="1"/>
</dbReference>
<protein>
    <recommendedName>
        <fullName evidence="3">HMA domain-containing protein</fullName>
    </recommendedName>
</protein>
<gene>
    <name evidence="1" type="ORF">ANSO36C_20030</name>
</gene>
<dbReference type="Proteomes" id="UP001055453">
    <property type="component" value="Chromosome"/>
</dbReference>
<sequence>MALQLKVSNIACEGCAEIITEFIHVIEVEARVDIDVNAKIARVESAAFEESIKQVIVAAGYTVEGYCSGSSSSQKLKFNISGDANKLFYIYSARKKGGVELIYPH</sequence>
<dbReference type="InterPro" id="IPR036163">
    <property type="entry name" value="HMA_dom_sf"/>
</dbReference>
<evidence type="ECO:0000313" key="1">
    <source>
        <dbReference type="EMBL" id="BDI16201.1"/>
    </source>
</evidence>
<dbReference type="InterPro" id="IPR017969">
    <property type="entry name" value="Heavy-metal-associated_CS"/>
</dbReference>